<evidence type="ECO:0000313" key="1">
    <source>
        <dbReference type="EMBL" id="KAJ9653584.1"/>
    </source>
</evidence>
<evidence type="ECO:0000313" key="2">
    <source>
        <dbReference type="Proteomes" id="UP001172386"/>
    </source>
</evidence>
<reference evidence="1" key="1">
    <citation type="submission" date="2022-10" db="EMBL/GenBank/DDBJ databases">
        <title>Culturing micro-colonial fungi from biological soil crusts in the Mojave desert and describing Neophaeococcomyces mojavensis, and introducing the new genera and species Taxawa tesnikishii.</title>
        <authorList>
            <person name="Kurbessoian T."/>
            <person name="Stajich J.E."/>
        </authorList>
    </citation>
    <scope>NUCLEOTIDE SEQUENCE</scope>
    <source>
        <strain evidence="1">JES_112</strain>
    </source>
</reference>
<accession>A0ACC3A110</accession>
<organism evidence="1 2">
    <name type="scientific">Neophaeococcomyces mojaviensis</name>
    <dbReference type="NCBI Taxonomy" id="3383035"/>
    <lineage>
        <taxon>Eukaryota</taxon>
        <taxon>Fungi</taxon>
        <taxon>Dikarya</taxon>
        <taxon>Ascomycota</taxon>
        <taxon>Pezizomycotina</taxon>
        <taxon>Eurotiomycetes</taxon>
        <taxon>Chaetothyriomycetidae</taxon>
        <taxon>Chaetothyriales</taxon>
        <taxon>Chaetothyriales incertae sedis</taxon>
        <taxon>Neophaeococcomyces</taxon>
    </lineage>
</organism>
<dbReference type="EMBL" id="JAPDRQ010000149">
    <property type="protein sequence ID" value="KAJ9653584.1"/>
    <property type="molecule type" value="Genomic_DNA"/>
</dbReference>
<sequence>MGTIYIPQLDAFELYHQVREANGQGNGRSGANHLLKSVADGLAGSAGASISNVITYPLDLIITRLQIQRQLRKNAQEAGEQEYRGLVDAAQKIYNNEGGLKGFYAGLLSNTGKTIADSFIFFLLYDYLRKASVRKNGGRSNLPAHRELSVGFVAGASTKLLTTPIANVATRQQAAALKDPHGKTPSFMEVASNLHTAEGYAGFWSGYSASLILTLNPSLTFFLFEFFKRVTLPRSRRDNPPTSATFLLAALSKACASSVTYPFSLTKARLQAGSLSNKKEEQEEDKTVEETIHTSSSTLDKAGKKAARKTLFTTLMTIYKTEGPSALYEGLHLEVLKAFISHGITMSVKQVIARLLEQFSYTLSIIFSRYTSKASRRASRLAARAKDQSVEYYDLSIKRVNDRVQEATDAAKAKAYEVAEFVHEYVDEDESKGWKDLYGTTGLSKWLDERFTDHGDAEK</sequence>
<proteinExistence type="predicted"/>
<gene>
    <name evidence="1" type="ORF">H2198_007248</name>
</gene>
<comment type="caution">
    <text evidence="1">The sequence shown here is derived from an EMBL/GenBank/DDBJ whole genome shotgun (WGS) entry which is preliminary data.</text>
</comment>
<name>A0ACC3A110_9EURO</name>
<protein>
    <submittedName>
        <fullName evidence="1">Uncharacterized protein</fullName>
    </submittedName>
</protein>
<dbReference type="Proteomes" id="UP001172386">
    <property type="component" value="Unassembled WGS sequence"/>
</dbReference>
<keyword evidence="2" id="KW-1185">Reference proteome</keyword>